<dbReference type="PANTHER" id="PTHR30590">
    <property type="entry name" value="INNER MEMBRANE PROTEIN"/>
    <property type="match status" value="1"/>
</dbReference>
<keyword evidence="1" id="KW-0812">Transmembrane</keyword>
<dbReference type="InterPro" id="IPR012429">
    <property type="entry name" value="HGSNAT_cat"/>
</dbReference>
<feature type="transmembrane region" description="Helical" evidence="1">
    <location>
        <begin position="246"/>
        <end position="270"/>
    </location>
</feature>
<feature type="transmembrane region" description="Helical" evidence="1">
    <location>
        <begin position="104"/>
        <end position="120"/>
    </location>
</feature>
<evidence type="ECO:0000259" key="3">
    <source>
        <dbReference type="Pfam" id="PF07786"/>
    </source>
</evidence>
<dbReference type="Proteomes" id="UP001156706">
    <property type="component" value="Unassembled WGS sequence"/>
</dbReference>
<feature type="transmembrane region" description="Helical" evidence="1">
    <location>
        <begin position="202"/>
        <end position="226"/>
    </location>
</feature>
<feature type="domain" description="DUF418" evidence="2">
    <location>
        <begin position="253"/>
        <end position="354"/>
    </location>
</feature>
<evidence type="ECO:0000256" key="1">
    <source>
        <dbReference type="SAM" id="Phobius"/>
    </source>
</evidence>
<feature type="transmembrane region" description="Helical" evidence="1">
    <location>
        <begin position="318"/>
        <end position="341"/>
    </location>
</feature>
<feature type="transmembrane region" description="Helical" evidence="1">
    <location>
        <begin position="169"/>
        <end position="190"/>
    </location>
</feature>
<feature type="transmembrane region" description="Helical" evidence="1">
    <location>
        <begin position="53"/>
        <end position="74"/>
    </location>
</feature>
<reference evidence="5" key="1">
    <citation type="journal article" date="2019" name="Int. J. Syst. Evol. Microbiol.">
        <title>The Global Catalogue of Microorganisms (GCM) 10K type strain sequencing project: providing services to taxonomists for standard genome sequencing and annotation.</title>
        <authorList>
            <consortium name="The Broad Institute Genomics Platform"/>
            <consortium name="The Broad Institute Genome Sequencing Center for Infectious Disease"/>
            <person name="Wu L."/>
            <person name="Ma J."/>
        </authorList>
    </citation>
    <scope>NUCLEOTIDE SEQUENCE [LARGE SCALE GENOMIC DNA]</scope>
    <source>
        <strain evidence="5">NBRC 110044</strain>
    </source>
</reference>
<keyword evidence="1" id="KW-1133">Transmembrane helix</keyword>
<feature type="transmembrane region" description="Helical" evidence="1">
    <location>
        <begin position="81"/>
        <end position="98"/>
    </location>
</feature>
<name>A0ABQ5YEA6_9NEIS</name>
<proteinExistence type="predicted"/>
<keyword evidence="1" id="KW-0472">Membrane</keyword>
<accession>A0ABQ5YEA6</accession>
<dbReference type="Pfam" id="PF04235">
    <property type="entry name" value="DUF418"/>
    <property type="match status" value="1"/>
</dbReference>
<protein>
    <submittedName>
        <fullName evidence="4">Transporter</fullName>
    </submittedName>
</protein>
<sequence>MRDRSESVRLEGLDLARFLAFAGMLLVNFRLAMMGPVADQGWSHWFDLLEGRASATFVTLAGVGLSVAAARGAFDTLRRATWRRAAFLLVLGLLNYSVFVADILHYYACYFALGVCCLGWRNRSLHILIGLLVSGFVVLACLLDYGQGWDWATFGYTDFWTLPGFTRNLLFNGWHPLLPWLAFFVLGIRLGRLQLGDAVTQCRLMTGGALAMLLAHGLSAGLRTLLAAHPGLHGLLGTAPIPPVPLYMLAGGGAACLVLGACLWLGQQLARRPGMSRHCLAVFTRAGRQTLTLYIAHILLGMGALEALGMLGSQSPQLVLLASLLFCTGAVLYANLWSRWFERGPMEMLMRKVAG</sequence>
<gene>
    <name evidence="4" type="ORF">GCM10007907_21000</name>
</gene>
<dbReference type="RefSeq" id="WP_284196416.1">
    <property type="nucleotide sequence ID" value="NZ_BSOG01000002.1"/>
</dbReference>
<dbReference type="EMBL" id="BSOG01000002">
    <property type="protein sequence ID" value="GLR13310.1"/>
    <property type="molecule type" value="Genomic_DNA"/>
</dbReference>
<feature type="transmembrane region" description="Helical" evidence="1">
    <location>
        <begin position="291"/>
        <end position="312"/>
    </location>
</feature>
<keyword evidence="5" id="KW-1185">Reference proteome</keyword>
<evidence type="ECO:0000313" key="4">
    <source>
        <dbReference type="EMBL" id="GLR13310.1"/>
    </source>
</evidence>
<organism evidence="4 5">
    <name type="scientific">Chitinimonas prasina</name>
    <dbReference type="NCBI Taxonomy" id="1434937"/>
    <lineage>
        <taxon>Bacteria</taxon>
        <taxon>Pseudomonadati</taxon>
        <taxon>Pseudomonadota</taxon>
        <taxon>Betaproteobacteria</taxon>
        <taxon>Neisseriales</taxon>
        <taxon>Chitinibacteraceae</taxon>
        <taxon>Chitinimonas</taxon>
    </lineage>
</organism>
<feature type="domain" description="Heparan-alpha-glucosaminide N-acetyltransferase catalytic" evidence="3">
    <location>
        <begin position="9"/>
        <end position="205"/>
    </location>
</feature>
<dbReference type="InterPro" id="IPR007349">
    <property type="entry name" value="DUF418"/>
</dbReference>
<comment type="caution">
    <text evidence="4">The sequence shown here is derived from an EMBL/GenBank/DDBJ whole genome shotgun (WGS) entry which is preliminary data.</text>
</comment>
<dbReference type="PANTHER" id="PTHR30590:SF3">
    <property type="entry name" value="HYPOTHETICAL MEMBRANE SPANNING PROTEIN"/>
    <property type="match status" value="1"/>
</dbReference>
<feature type="transmembrane region" description="Helical" evidence="1">
    <location>
        <begin position="127"/>
        <end position="149"/>
    </location>
</feature>
<dbReference type="InterPro" id="IPR052529">
    <property type="entry name" value="Bact_Transport_Assoc"/>
</dbReference>
<evidence type="ECO:0000259" key="2">
    <source>
        <dbReference type="Pfam" id="PF04235"/>
    </source>
</evidence>
<feature type="transmembrane region" description="Helical" evidence="1">
    <location>
        <begin position="12"/>
        <end position="33"/>
    </location>
</feature>
<dbReference type="Pfam" id="PF07786">
    <property type="entry name" value="HGSNAT_cat"/>
    <property type="match status" value="1"/>
</dbReference>
<evidence type="ECO:0000313" key="5">
    <source>
        <dbReference type="Proteomes" id="UP001156706"/>
    </source>
</evidence>